<organism evidence="2 3">
    <name type="scientific">Tetrahymena thermophila (strain SB210)</name>
    <dbReference type="NCBI Taxonomy" id="312017"/>
    <lineage>
        <taxon>Eukaryota</taxon>
        <taxon>Sar</taxon>
        <taxon>Alveolata</taxon>
        <taxon>Ciliophora</taxon>
        <taxon>Intramacronucleata</taxon>
        <taxon>Oligohymenophorea</taxon>
        <taxon>Hymenostomatida</taxon>
        <taxon>Tetrahymenina</taxon>
        <taxon>Tetrahymenidae</taxon>
        <taxon>Tetrahymena</taxon>
    </lineage>
</organism>
<protein>
    <recommendedName>
        <fullName evidence="4">Transmembrane protein</fullName>
    </recommendedName>
</protein>
<keyword evidence="1" id="KW-0732">Signal</keyword>
<reference evidence="3" key="1">
    <citation type="journal article" date="2006" name="PLoS Biol.">
        <title>Macronuclear genome sequence of the ciliate Tetrahymena thermophila, a model eukaryote.</title>
        <authorList>
            <person name="Eisen J.A."/>
            <person name="Coyne R.S."/>
            <person name="Wu M."/>
            <person name="Wu D."/>
            <person name="Thiagarajan M."/>
            <person name="Wortman J.R."/>
            <person name="Badger J.H."/>
            <person name="Ren Q."/>
            <person name="Amedeo P."/>
            <person name="Jones K.M."/>
            <person name="Tallon L.J."/>
            <person name="Delcher A.L."/>
            <person name="Salzberg S.L."/>
            <person name="Silva J.C."/>
            <person name="Haas B.J."/>
            <person name="Majoros W.H."/>
            <person name="Farzad M."/>
            <person name="Carlton J.M."/>
            <person name="Smith R.K. Jr."/>
            <person name="Garg J."/>
            <person name="Pearlman R.E."/>
            <person name="Karrer K.M."/>
            <person name="Sun L."/>
            <person name="Manning G."/>
            <person name="Elde N.C."/>
            <person name="Turkewitz A.P."/>
            <person name="Asai D.J."/>
            <person name="Wilkes D.E."/>
            <person name="Wang Y."/>
            <person name="Cai H."/>
            <person name="Collins K."/>
            <person name="Stewart B.A."/>
            <person name="Lee S.R."/>
            <person name="Wilamowska K."/>
            <person name="Weinberg Z."/>
            <person name="Ruzzo W.L."/>
            <person name="Wloga D."/>
            <person name="Gaertig J."/>
            <person name="Frankel J."/>
            <person name="Tsao C.-C."/>
            <person name="Gorovsky M.A."/>
            <person name="Keeling P.J."/>
            <person name="Waller R.F."/>
            <person name="Patron N.J."/>
            <person name="Cherry J.M."/>
            <person name="Stover N.A."/>
            <person name="Krieger C.J."/>
            <person name="del Toro C."/>
            <person name="Ryder H.F."/>
            <person name="Williamson S.C."/>
            <person name="Barbeau R.A."/>
            <person name="Hamilton E.P."/>
            <person name="Orias E."/>
        </authorList>
    </citation>
    <scope>NUCLEOTIDE SEQUENCE [LARGE SCALE GENOMIC DNA]</scope>
    <source>
        <strain evidence="3">SB210</strain>
    </source>
</reference>
<dbReference type="InParanoid" id="Q22ZG8"/>
<evidence type="ECO:0000313" key="3">
    <source>
        <dbReference type="Proteomes" id="UP000009168"/>
    </source>
</evidence>
<dbReference type="Proteomes" id="UP000009168">
    <property type="component" value="Unassembled WGS sequence"/>
</dbReference>
<keyword evidence="3" id="KW-1185">Reference proteome</keyword>
<feature type="chain" id="PRO_5004201774" description="Transmembrane protein" evidence="1">
    <location>
        <begin position="17"/>
        <end position="379"/>
    </location>
</feature>
<gene>
    <name evidence="2" type="ORF">TTHERM_01097890</name>
</gene>
<proteinExistence type="predicted"/>
<dbReference type="KEGG" id="tet:TTHERM_01097890"/>
<evidence type="ECO:0000256" key="1">
    <source>
        <dbReference type="SAM" id="SignalP"/>
    </source>
</evidence>
<name>Q22ZG8_TETTS</name>
<dbReference type="RefSeq" id="XP_001010924.2">
    <property type="nucleotide sequence ID" value="XM_001010924.2"/>
</dbReference>
<dbReference type="AlphaFoldDB" id="Q22ZG8"/>
<dbReference type="PROSITE" id="PS51257">
    <property type="entry name" value="PROKAR_LIPOPROTEIN"/>
    <property type="match status" value="1"/>
</dbReference>
<dbReference type="EMBL" id="GG662795">
    <property type="protein sequence ID" value="EAR90679.2"/>
    <property type="molecule type" value="Genomic_DNA"/>
</dbReference>
<evidence type="ECO:0000313" key="2">
    <source>
        <dbReference type="EMBL" id="EAR90679.2"/>
    </source>
</evidence>
<feature type="signal peptide" evidence="1">
    <location>
        <begin position="1"/>
        <end position="16"/>
    </location>
</feature>
<sequence>MIKIILLALLVSITSCKLTFLNASYSDDPSKQVEIILDDQLKSEAIIDGYGSLNIQFNLWDFNTYFTSQECRLCQYYGKEKIVNFVCEEENNCVKTGKFQKEPIGQFIASGDIINFPFMINQKQFYFNNVMYVKDIVANIHDKDLVYISQGIGLALKGYNRDVRRASIYESLYQQNKIDHRDSSFYYGSDNKYHFVITGYEKMMIPLLFKQLIVNESYYINSIETYFEFNIKFCDRFIHKNLITYVDPTMDDEEWILSDVYFQDFYKIIDEKRLLPDHSIYTANHPGQWSSIINEFTLELQLKLENNEVINFQYTAEEVMKKIDNYYTLKLQFASINHIYHLKIGKSLYKKFLFLKYQNENKDYVIGIKPIEQKLAYSF</sequence>
<accession>Q22ZG8</accession>
<dbReference type="HOGENOM" id="CLU_706952_0_0_1"/>
<dbReference type="GeneID" id="7837107"/>
<evidence type="ECO:0008006" key="4">
    <source>
        <dbReference type="Google" id="ProtNLM"/>
    </source>
</evidence>